<dbReference type="Proteomes" id="UP000215914">
    <property type="component" value="Unassembled WGS sequence"/>
</dbReference>
<reference evidence="2" key="2">
    <citation type="submission" date="2020-06" db="EMBL/GenBank/DDBJ databases">
        <title>Helianthus annuus Genome sequencing and assembly Release 2.</title>
        <authorList>
            <person name="Gouzy J."/>
            <person name="Langlade N."/>
            <person name="Munos S."/>
        </authorList>
    </citation>
    <scope>NUCLEOTIDE SEQUENCE</scope>
    <source>
        <tissue evidence="2">Leaves</tissue>
    </source>
</reference>
<dbReference type="Gramene" id="mRNA:HanXRQr2_Chr10g0421431">
    <property type="protein sequence ID" value="mRNA:HanXRQr2_Chr10g0421431"/>
    <property type="gene ID" value="HanXRQr2_Chr10g0421431"/>
</dbReference>
<proteinExistence type="predicted"/>
<organism evidence="2 3">
    <name type="scientific">Helianthus annuus</name>
    <name type="common">Common sunflower</name>
    <dbReference type="NCBI Taxonomy" id="4232"/>
    <lineage>
        <taxon>Eukaryota</taxon>
        <taxon>Viridiplantae</taxon>
        <taxon>Streptophyta</taxon>
        <taxon>Embryophyta</taxon>
        <taxon>Tracheophyta</taxon>
        <taxon>Spermatophyta</taxon>
        <taxon>Magnoliopsida</taxon>
        <taxon>eudicotyledons</taxon>
        <taxon>Gunneridae</taxon>
        <taxon>Pentapetalae</taxon>
        <taxon>asterids</taxon>
        <taxon>campanulids</taxon>
        <taxon>Asterales</taxon>
        <taxon>Asteraceae</taxon>
        <taxon>Asteroideae</taxon>
        <taxon>Heliantheae alliance</taxon>
        <taxon>Heliantheae</taxon>
        <taxon>Helianthus</taxon>
    </lineage>
</organism>
<reference evidence="2" key="1">
    <citation type="journal article" date="2017" name="Nature">
        <title>The sunflower genome provides insights into oil metabolism, flowering and Asterid evolution.</title>
        <authorList>
            <person name="Badouin H."/>
            <person name="Gouzy J."/>
            <person name="Grassa C.J."/>
            <person name="Murat F."/>
            <person name="Staton S.E."/>
            <person name="Cottret L."/>
            <person name="Lelandais-Briere C."/>
            <person name="Owens G.L."/>
            <person name="Carrere S."/>
            <person name="Mayjonade B."/>
            <person name="Legrand L."/>
            <person name="Gill N."/>
            <person name="Kane N.C."/>
            <person name="Bowers J.E."/>
            <person name="Hubner S."/>
            <person name="Bellec A."/>
            <person name="Berard A."/>
            <person name="Berges H."/>
            <person name="Blanchet N."/>
            <person name="Boniface M.C."/>
            <person name="Brunel D."/>
            <person name="Catrice O."/>
            <person name="Chaidir N."/>
            <person name="Claudel C."/>
            <person name="Donnadieu C."/>
            <person name="Faraut T."/>
            <person name="Fievet G."/>
            <person name="Helmstetter N."/>
            <person name="King M."/>
            <person name="Knapp S.J."/>
            <person name="Lai Z."/>
            <person name="Le Paslier M.C."/>
            <person name="Lippi Y."/>
            <person name="Lorenzon L."/>
            <person name="Mandel J.R."/>
            <person name="Marage G."/>
            <person name="Marchand G."/>
            <person name="Marquand E."/>
            <person name="Bret-Mestries E."/>
            <person name="Morien E."/>
            <person name="Nambeesan S."/>
            <person name="Nguyen T."/>
            <person name="Pegot-Espagnet P."/>
            <person name="Pouilly N."/>
            <person name="Raftis F."/>
            <person name="Sallet E."/>
            <person name="Schiex T."/>
            <person name="Thomas J."/>
            <person name="Vandecasteele C."/>
            <person name="Vares D."/>
            <person name="Vear F."/>
            <person name="Vautrin S."/>
            <person name="Crespi M."/>
            <person name="Mangin B."/>
            <person name="Burke J.M."/>
            <person name="Salse J."/>
            <person name="Munos S."/>
            <person name="Vincourt P."/>
            <person name="Rieseberg L.H."/>
            <person name="Langlade N.B."/>
        </authorList>
    </citation>
    <scope>NUCLEOTIDE SEQUENCE</scope>
    <source>
        <tissue evidence="2">Leaves</tissue>
    </source>
</reference>
<protein>
    <submittedName>
        <fullName evidence="2">Uncharacterized protein</fullName>
    </submittedName>
</protein>
<name>A0A9K3HUY0_HELAN</name>
<evidence type="ECO:0000313" key="2">
    <source>
        <dbReference type="EMBL" id="KAF5784825.1"/>
    </source>
</evidence>
<dbReference type="EMBL" id="MNCJ02000325">
    <property type="protein sequence ID" value="KAF5784825.1"/>
    <property type="molecule type" value="Genomic_DNA"/>
</dbReference>
<dbReference type="AlphaFoldDB" id="A0A9K3HUY0"/>
<sequence>MILQRLEKYTFNIWCTLYSFPFICCYNSIYYLTIMLSLTLQATVEFFGASKQGSVVRWKDRVAISG</sequence>
<keyword evidence="1" id="KW-0812">Transmembrane</keyword>
<evidence type="ECO:0000256" key="1">
    <source>
        <dbReference type="SAM" id="Phobius"/>
    </source>
</evidence>
<feature type="transmembrane region" description="Helical" evidence="1">
    <location>
        <begin position="12"/>
        <end position="32"/>
    </location>
</feature>
<keyword evidence="1" id="KW-1133">Transmembrane helix</keyword>
<keyword evidence="3" id="KW-1185">Reference proteome</keyword>
<gene>
    <name evidence="2" type="ORF">HanXRQr2_Chr10g0421431</name>
</gene>
<keyword evidence="1" id="KW-0472">Membrane</keyword>
<accession>A0A9K3HUY0</accession>
<evidence type="ECO:0000313" key="3">
    <source>
        <dbReference type="Proteomes" id="UP000215914"/>
    </source>
</evidence>
<comment type="caution">
    <text evidence="2">The sequence shown here is derived from an EMBL/GenBank/DDBJ whole genome shotgun (WGS) entry which is preliminary data.</text>
</comment>